<dbReference type="Proteomes" id="UP000190541">
    <property type="component" value="Unassembled WGS sequence"/>
</dbReference>
<sequence>MKQYVWKTSLLTIMVLSLAGCGKDNDAPTPEPPLSGGENVTVDNVTYANFVGGLFQSRCSSCHTGSGAGTARWVFSGYASVNNNLERINDVVVVRRIMPLNGSLSTRELQLLEAWIAKGAPQN</sequence>
<keyword evidence="3" id="KW-1185">Reference proteome</keyword>
<protein>
    <recommendedName>
        <fullName evidence="4">Cytochrome c domain-containing protein</fullName>
    </recommendedName>
</protein>
<dbReference type="InterPro" id="IPR036909">
    <property type="entry name" value="Cyt_c-like_dom_sf"/>
</dbReference>
<dbReference type="GO" id="GO:0020037">
    <property type="term" value="F:heme binding"/>
    <property type="evidence" value="ECO:0007669"/>
    <property type="project" value="InterPro"/>
</dbReference>
<gene>
    <name evidence="2" type="ORF">SAMN05660226_00583</name>
</gene>
<reference evidence="2 3" key="1">
    <citation type="submission" date="2017-02" db="EMBL/GenBank/DDBJ databases">
        <authorList>
            <person name="Peterson S.W."/>
        </authorList>
    </citation>
    <scope>NUCLEOTIDE SEQUENCE [LARGE SCALE GENOMIC DNA]</scope>
    <source>
        <strain evidence="2 3">DSM 22899</strain>
    </source>
</reference>
<name>A0A1T5A4E9_9SPHI</name>
<dbReference type="OrthoDB" id="708774at2"/>
<organism evidence="2 3">
    <name type="scientific">Parapedobacter luteus</name>
    <dbReference type="NCBI Taxonomy" id="623280"/>
    <lineage>
        <taxon>Bacteria</taxon>
        <taxon>Pseudomonadati</taxon>
        <taxon>Bacteroidota</taxon>
        <taxon>Sphingobacteriia</taxon>
        <taxon>Sphingobacteriales</taxon>
        <taxon>Sphingobacteriaceae</taxon>
        <taxon>Parapedobacter</taxon>
    </lineage>
</organism>
<evidence type="ECO:0000313" key="2">
    <source>
        <dbReference type="EMBL" id="SKB29818.1"/>
    </source>
</evidence>
<accession>A0A1T5A4E9</accession>
<dbReference type="STRING" id="623280.SAMN05660226_00583"/>
<keyword evidence="1" id="KW-0732">Signal</keyword>
<feature type="chain" id="PRO_5013295665" description="Cytochrome c domain-containing protein" evidence="1">
    <location>
        <begin position="23"/>
        <end position="123"/>
    </location>
</feature>
<dbReference type="SUPFAM" id="SSF46626">
    <property type="entry name" value="Cytochrome c"/>
    <property type="match status" value="1"/>
</dbReference>
<feature type="signal peptide" evidence="1">
    <location>
        <begin position="1"/>
        <end position="22"/>
    </location>
</feature>
<dbReference type="EMBL" id="FUYS01000001">
    <property type="protein sequence ID" value="SKB29818.1"/>
    <property type="molecule type" value="Genomic_DNA"/>
</dbReference>
<dbReference type="AlphaFoldDB" id="A0A1T5A4E9"/>
<dbReference type="GO" id="GO:0009055">
    <property type="term" value="F:electron transfer activity"/>
    <property type="evidence" value="ECO:0007669"/>
    <property type="project" value="InterPro"/>
</dbReference>
<proteinExistence type="predicted"/>
<evidence type="ECO:0008006" key="4">
    <source>
        <dbReference type="Google" id="ProtNLM"/>
    </source>
</evidence>
<dbReference type="PROSITE" id="PS51257">
    <property type="entry name" value="PROKAR_LIPOPROTEIN"/>
    <property type="match status" value="1"/>
</dbReference>
<evidence type="ECO:0000256" key="1">
    <source>
        <dbReference type="SAM" id="SignalP"/>
    </source>
</evidence>
<dbReference type="RefSeq" id="WP_139378493.1">
    <property type="nucleotide sequence ID" value="NZ_FUYS01000001.1"/>
</dbReference>
<evidence type="ECO:0000313" key="3">
    <source>
        <dbReference type="Proteomes" id="UP000190541"/>
    </source>
</evidence>